<feature type="signal peptide" evidence="1">
    <location>
        <begin position="1"/>
        <end position="20"/>
    </location>
</feature>
<evidence type="ECO:0000313" key="3">
    <source>
        <dbReference type="Proteomes" id="UP001054902"/>
    </source>
</evidence>
<dbReference type="EMBL" id="BLLK01000020">
    <property type="protein sequence ID" value="GFH45290.1"/>
    <property type="molecule type" value="Genomic_DNA"/>
</dbReference>
<sequence>MSVVTFVLCLLSVVPGLVYGFSTAGNTIYSHQIRRRITCQPLPRIHHVLYADLSMKHQIVPSLHSFTSAGPNLIPAVGNDCQDRDYSKLETEFYSMMKEFASYTPKDIASVPDPRYRCLYEGVKEGSNEPLVMKAFAIVFEDLLPVRVAGRMIYRHLKTTMEASQKNANMEENDLRNEYGLDQNMIDQGRIAFTAIMKQDQQYWHESCRQGQITIDTFVDTGIVDILMNLLHVDSFEDFIEAMDIDETETISFKQFMIGMHSFSVRADESCGGCCTASTLSKVFTDIYRRIQSLSGESGKLAANSKHGEKYEEMVNTFQDWEETIVPSSFANTTTTHERNKSGRMMEVLIGSFAGAKNEKIVLALKIVYIDYSALRLGGDLVFKLMKKIVERRKKKLRS</sequence>
<dbReference type="AlphaFoldDB" id="A0AAD3GZZ1"/>
<protein>
    <recommendedName>
        <fullName evidence="4">Calmodulin</fullName>
    </recommendedName>
</protein>
<evidence type="ECO:0000313" key="2">
    <source>
        <dbReference type="EMBL" id="GFH45290.1"/>
    </source>
</evidence>
<proteinExistence type="predicted"/>
<name>A0AAD3GZZ1_9STRA</name>
<gene>
    <name evidence="2" type="ORF">CTEN210_01764</name>
</gene>
<evidence type="ECO:0000256" key="1">
    <source>
        <dbReference type="SAM" id="SignalP"/>
    </source>
</evidence>
<comment type="caution">
    <text evidence="2">The sequence shown here is derived from an EMBL/GenBank/DDBJ whole genome shotgun (WGS) entry which is preliminary data.</text>
</comment>
<dbReference type="Proteomes" id="UP001054902">
    <property type="component" value="Unassembled WGS sequence"/>
</dbReference>
<accession>A0AAD3GZZ1</accession>
<feature type="chain" id="PRO_5042139490" description="Calmodulin" evidence="1">
    <location>
        <begin position="21"/>
        <end position="399"/>
    </location>
</feature>
<reference evidence="2 3" key="1">
    <citation type="journal article" date="2021" name="Sci. Rep.">
        <title>The genome of the diatom Chaetoceros tenuissimus carries an ancient integrated fragment of an extant virus.</title>
        <authorList>
            <person name="Hongo Y."/>
            <person name="Kimura K."/>
            <person name="Takaki Y."/>
            <person name="Yoshida Y."/>
            <person name="Baba S."/>
            <person name="Kobayashi G."/>
            <person name="Nagasaki K."/>
            <person name="Hano T."/>
            <person name="Tomaru Y."/>
        </authorList>
    </citation>
    <scope>NUCLEOTIDE SEQUENCE [LARGE SCALE GENOMIC DNA]</scope>
    <source>
        <strain evidence="2 3">NIES-3715</strain>
    </source>
</reference>
<keyword evidence="3" id="KW-1185">Reference proteome</keyword>
<keyword evidence="1" id="KW-0732">Signal</keyword>
<organism evidence="2 3">
    <name type="scientific">Chaetoceros tenuissimus</name>
    <dbReference type="NCBI Taxonomy" id="426638"/>
    <lineage>
        <taxon>Eukaryota</taxon>
        <taxon>Sar</taxon>
        <taxon>Stramenopiles</taxon>
        <taxon>Ochrophyta</taxon>
        <taxon>Bacillariophyta</taxon>
        <taxon>Coscinodiscophyceae</taxon>
        <taxon>Chaetocerotophycidae</taxon>
        <taxon>Chaetocerotales</taxon>
        <taxon>Chaetocerotaceae</taxon>
        <taxon>Chaetoceros</taxon>
    </lineage>
</organism>
<evidence type="ECO:0008006" key="4">
    <source>
        <dbReference type="Google" id="ProtNLM"/>
    </source>
</evidence>